<protein>
    <submittedName>
        <fullName evidence="2">Uncharacterized protein</fullName>
    </submittedName>
</protein>
<proteinExistence type="predicted"/>
<evidence type="ECO:0000313" key="3">
    <source>
        <dbReference type="Proteomes" id="UP000828390"/>
    </source>
</evidence>
<feature type="region of interest" description="Disordered" evidence="1">
    <location>
        <begin position="200"/>
        <end position="236"/>
    </location>
</feature>
<gene>
    <name evidence="2" type="ORF">DPMN_001789</name>
</gene>
<comment type="caution">
    <text evidence="2">The sequence shown here is derived from an EMBL/GenBank/DDBJ whole genome shotgun (WGS) entry which is preliminary data.</text>
</comment>
<reference evidence="2" key="1">
    <citation type="journal article" date="2019" name="bioRxiv">
        <title>The Genome of the Zebra Mussel, Dreissena polymorpha: A Resource for Invasive Species Research.</title>
        <authorList>
            <person name="McCartney M.A."/>
            <person name="Auch B."/>
            <person name="Kono T."/>
            <person name="Mallez S."/>
            <person name="Zhang Y."/>
            <person name="Obille A."/>
            <person name="Becker A."/>
            <person name="Abrahante J.E."/>
            <person name="Garbe J."/>
            <person name="Badalamenti J.P."/>
            <person name="Herman A."/>
            <person name="Mangelson H."/>
            <person name="Liachko I."/>
            <person name="Sullivan S."/>
            <person name="Sone E.D."/>
            <person name="Koren S."/>
            <person name="Silverstein K.A.T."/>
            <person name="Beckman K.B."/>
            <person name="Gohl D.M."/>
        </authorList>
    </citation>
    <scope>NUCLEOTIDE SEQUENCE</scope>
    <source>
        <strain evidence="2">Duluth1</strain>
        <tissue evidence="2">Whole animal</tissue>
    </source>
</reference>
<dbReference type="Proteomes" id="UP000828390">
    <property type="component" value="Unassembled WGS sequence"/>
</dbReference>
<dbReference type="EMBL" id="JAIWYP010000001">
    <property type="protein sequence ID" value="KAH3877909.1"/>
    <property type="molecule type" value="Genomic_DNA"/>
</dbReference>
<evidence type="ECO:0000313" key="2">
    <source>
        <dbReference type="EMBL" id="KAH3877909.1"/>
    </source>
</evidence>
<reference evidence="2" key="2">
    <citation type="submission" date="2020-11" db="EMBL/GenBank/DDBJ databases">
        <authorList>
            <person name="McCartney M.A."/>
            <person name="Auch B."/>
            <person name="Kono T."/>
            <person name="Mallez S."/>
            <person name="Becker A."/>
            <person name="Gohl D.M."/>
            <person name="Silverstein K.A.T."/>
            <person name="Koren S."/>
            <person name="Bechman K.B."/>
            <person name="Herman A."/>
            <person name="Abrahante J.E."/>
            <person name="Garbe J."/>
        </authorList>
    </citation>
    <scope>NUCLEOTIDE SEQUENCE</scope>
    <source>
        <strain evidence="2">Duluth1</strain>
        <tissue evidence="2">Whole animal</tissue>
    </source>
</reference>
<name>A0A9D4MKZ4_DREPO</name>
<keyword evidence="3" id="KW-1185">Reference proteome</keyword>
<dbReference type="AlphaFoldDB" id="A0A9D4MKZ4"/>
<accession>A0A9D4MKZ4</accession>
<sequence>MLNIKTPPFERCQGVSSNTRGTHGCYAILAELDPVTLLRPRAKLTVAYRQPSLISAVSFKKLQLSASTEPKIKETESMEPQLENVHGAGREYNRGYNVWGASGVEREGYNGGYNRGYNREGERDSAFDWKHWIQYPQRTKENHRGYIYIPGKQFEHTWWSGETTQKVSIGKGGCGEVECMRGGDTSCVERRYSVEDVPMAVNKRRRKVQDKKNVTWSQQQEQQQSKLKFPNPAQKQ</sequence>
<organism evidence="2 3">
    <name type="scientific">Dreissena polymorpha</name>
    <name type="common">Zebra mussel</name>
    <name type="synonym">Mytilus polymorpha</name>
    <dbReference type="NCBI Taxonomy" id="45954"/>
    <lineage>
        <taxon>Eukaryota</taxon>
        <taxon>Metazoa</taxon>
        <taxon>Spiralia</taxon>
        <taxon>Lophotrochozoa</taxon>
        <taxon>Mollusca</taxon>
        <taxon>Bivalvia</taxon>
        <taxon>Autobranchia</taxon>
        <taxon>Heteroconchia</taxon>
        <taxon>Euheterodonta</taxon>
        <taxon>Imparidentia</taxon>
        <taxon>Neoheterodontei</taxon>
        <taxon>Myida</taxon>
        <taxon>Dreissenoidea</taxon>
        <taxon>Dreissenidae</taxon>
        <taxon>Dreissena</taxon>
    </lineage>
</organism>
<evidence type="ECO:0000256" key="1">
    <source>
        <dbReference type="SAM" id="MobiDB-lite"/>
    </source>
</evidence>